<dbReference type="EMBL" id="AYER01000001">
    <property type="protein sequence ID" value="ESK41068.1"/>
    <property type="molecule type" value="Genomic_DNA"/>
</dbReference>
<accession>V2TG95</accession>
<organism evidence="1 2">
    <name type="scientific">Acinetobacter nectaris CIP 110549</name>
    <dbReference type="NCBI Taxonomy" id="1392540"/>
    <lineage>
        <taxon>Bacteria</taxon>
        <taxon>Pseudomonadati</taxon>
        <taxon>Pseudomonadota</taxon>
        <taxon>Gammaproteobacteria</taxon>
        <taxon>Moraxellales</taxon>
        <taxon>Moraxellaceae</taxon>
        <taxon>Acinetobacter</taxon>
    </lineage>
</organism>
<reference evidence="1 2" key="1">
    <citation type="submission" date="2013-10" db="EMBL/GenBank/DDBJ databases">
        <title>The Genome Sequence of Acinetobacter nectaris CIP 110549.</title>
        <authorList>
            <consortium name="The Broad Institute Genomics Platform"/>
            <consortium name="The Broad Institute Genome Sequencing Center for Infectious Disease"/>
            <person name="Cerqueira G."/>
            <person name="Feldgarden M."/>
            <person name="Courvalin P."/>
            <person name="Grillot-Courvalin C."/>
            <person name="Clermont D."/>
            <person name="Rocha E."/>
            <person name="Yoon E.-J."/>
            <person name="Nemec A."/>
            <person name="Young S.K."/>
            <person name="Zeng Q."/>
            <person name="Gargeya S."/>
            <person name="Fitzgerald M."/>
            <person name="Abouelleil A."/>
            <person name="Alvarado L."/>
            <person name="Berlin A.M."/>
            <person name="Chapman S.B."/>
            <person name="Gainer-Dewar J."/>
            <person name="Goldberg J."/>
            <person name="Gnerre S."/>
            <person name="Griggs A."/>
            <person name="Gujja S."/>
            <person name="Hansen M."/>
            <person name="Howarth C."/>
            <person name="Imamovic A."/>
            <person name="Ireland A."/>
            <person name="Larimer J."/>
            <person name="McCowan C."/>
            <person name="Murphy C."/>
            <person name="Pearson M."/>
            <person name="Poon T.W."/>
            <person name="Priest M."/>
            <person name="Roberts A."/>
            <person name="Saif S."/>
            <person name="Shea T."/>
            <person name="Sykes S."/>
            <person name="Wortman J."/>
            <person name="Nusbaum C."/>
            <person name="Birren B."/>
        </authorList>
    </citation>
    <scope>NUCLEOTIDE SEQUENCE [LARGE SCALE GENOMIC DNA]</scope>
    <source>
        <strain evidence="1 2">CIP 110549</strain>
    </source>
</reference>
<dbReference type="AlphaFoldDB" id="V2TG95"/>
<gene>
    <name evidence="1" type="ORF">P256_00053</name>
</gene>
<evidence type="ECO:0000313" key="2">
    <source>
        <dbReference type="Proteomes" id="UP000023785"/>
    </source>
</evidence>
<dbReference type="STRING" id="1392540.P256_00053"/>
<proteinExistence type="predicted"/>
<sequence length="74" mass="8785">MPTTQQKEALENTVRKLYKVEPKEYYVNYGIQKGTETAEVIWYGGGVPSEFEWEKNNYDPDPSYVWALVRDYRD</sequence>
<keyword evidence="2" id="KW-1185">Reference proteome</keyword>
<name>V2TG95_9GAMM</name>
<evidence type="ECO:0000313" key="1">
    <source>
        <dbReference type="EMBL" id="ESK41068.1"/>
    </source>
</evidence>
<dbReference type="RefSeq" id="WP_023271661.1">
    <property type="nucleotide sequence ID" value="NZ_KI530712.1"/>
</dbReference>
<comment type="caution">
    <text evidence="1">The sequence shown here is derived from an EMBL/GenBank/DDBJ whole genome shotgun (WGS) entry which is preliminary data.</text>
</comment>
<protein>
    <submittedName>
        <fullName evidence="1">Uncharacterized protein</fullName>
    </submittedName>
</protein>
<dbReference type="Proteomes" id="UP000023785">
    <property type="component" value="Unassembled WGS sequence"/>
</dbReference>
<dbReference type="HOGENOM" id="CLU_2679303_0_0_6"/>